<protein>
    <submittedName>
        <fullName evidence="2">Uncharacterized protein</fullName>
    </submittedName>
</protein>
<evidence type="ECO:0000313" key="2">
    <source>
        <dbReference type="EMBL" id="GFY57854.1"/>
    </source>
</evidence>
<dbReference type="Proteomes" id="UP000886998">
    <property type="component" value="Unassembled WGS sequence"/>
</dbReference>
<proteinExistence type="predicted"/>
<feature type="compositionally biased region" description="Low complexity" evidence="1">
    <location>
        <begin position="887"/>
        <end position="901"/>
    </location>
</feature>
<feature type="compositionally biased region" description="Basic and acidic residues" evidence="1">
    <location>
        <begin position="2021"/>
        <end position="2040"/>
    </location>
</feature>
<dbReference type="EMBL" id="BMAV01011783">
    <property type="protein sequence ID" value="GFY57854.1"/>
    <property type="molecule type" value="Genomic_DNA"/>
</dbReference>
<organism evidence="2 3">
    <name type="scientific">Trichonephila inaurata madagascariensis</name>
    <dbReference type="NCBI Taxonomy" id="2747483"/>
    <lineage>
        <taxon>Eukaryota</taxon>
        <taxon>Metazoa</taxon>
        <taxon>Ecdysozoa</taxon>
        <taxon>Arthropoda</taxon>
        <taxon>Chelicerata</taxon>
        <taxon>Arachnida</taxon>
        <taxon>Araneae</taxon>
        <taxon>Araneomorphae</taxon>
        <taxon>Entelegynae</taxon>
        <taxon>Araneoidea</taxon>
        <taxon>Nephilidae</taxon>
        <taxon>Trichonephila</taxon>
        <taxon>Trichonephila inaurata</taxon>
    </lineage>
</organism>
<keyword evidence="3" id="KW-1185">Reference proteome</keyword>
<gene>
    <name evidence="2" type="primary">NCL1_21224</name>
    <name evidence="2" type="ORF">TNIN_495681</name>
</gene>
<feature type="region of interest" description="Disordered" evidence="1">
    <location>
        <begin position="458"/>
        <end position="480"/>
    </location>
</feature>
<feature type="region of interest" description="Disordered" evidence="1">
    <location>
        <begin position="1922"/>
        <end position="1946"/>
    </location>
</feature>
<accession>A0A8X6XSI9</accession>
<feature type="compositionally biased region" description="Basic and acidic residues" evidence="1">
    <location>
        <begin position="2050"/>
        <end position="2060"/>
    </location>
</feature>
<name>A0A8X6XSI9_9ARAC</name>
<feature type="compositionally biased region" description="Basic and acidic residues" evidence="1">
    <location>
        <begin position="1676"/>
        <end position="1700"/>
    </location>
</feature>
<evidence type="ECO:0000256" key="1">
    <source>
        <dbReference type="SAM" id="MobiDB-lite"/>
    </source>
</evidence>
<sequence>MERNGDVVTEYNSCHPEKFQLNINTFEIDNNKMCKDDNSESLFCKMSGNMRSDNIMASEFKSETEVPVSGLTNQCLEKLSRAETDFGNSDEHMLSIIQKTADEAVNNCLLPIWEKTSELCGFPPHTKTSSNILSEDSFVNENKVLNSTENSLHINNDCSNSVNNNCSISSVIYTSDSSLSAVSDNFPQNFKDELSTSSIEEIFCPIASDLNEIKKKCIAQCESKNVDDTSLEKDTDTVENPKFSAQYTDINSSNLPKLNGKKDVELSPKNDRKMPELIPTLSVDEDSVPCQEKKSYEVVNIADSPEMPKLVPFSTDIEELIRIKNERMNNNNCFSSSNFQLQTSAKRVLFLQDEIGCINDAKQSKLEVAGLQNCMSEIYSSTNEFKSSTGYLDKEIKDKCGSIHSEDSASCESNTKNSVDGTFQNKEDWKFEIFDSQNSFSEISLLVNEEFKKESFSNADKIKSEDNESQDSANAPHQPQVVLRKLSVDECLSLNSSEKPVLGKISAVDGLEVETKFSFKHCLPSNDSDDNDSLAGKPECQENKNSSNESPEIEEIEGVRFFQFRSKHAMEEFNKQPASFEMDMEMIVPTKTTDITQIKGWRNKYFAPESQFQPSYHKTENNIDESSQNAVSLPPLGEQTESKCLDFHNQASDVKCFSPQEFKNSEDSKSLGGNIKNESATDVLGSKVNSCFEEKKPALISGSETSKESIPIDPMSAFVSKKLDEFLLNSSTLNISFLQKVNPNIKPISPNASILKIGKLCKNDSYLKASYKRKFFYRLRDEQKGQLSVVKEESFAPVITISSDESSSDDDIPVAKLSKEVIRMTPRLNKYMSNKCIKQRMSDKSTDETSQRLVLRLKKDIKGASEGYKVSDISLEKQTLELPTLFSSPSSPSSSSSSSSSNIESEEELPDTFKTAASGTLPIIKETIFLKDNEPKLLEEFLNNLNMYGTSKDVAMLVQSNQSYFVKGPVLTEQHCNEALDALVSNKEFLDLKNKSIPKKKLKAWQKYLPKKLSKTQQQQISNKSVNQNLSLVKLKSKNFEKISNTKENAQLDFKEKISTLNEKPKDKFDSSHKPSTIKRNIKSKHLTLDKNIKVKRKSKLHIDASDLLIERGKRSIRLPARYLDSAVLAAGTEWVSPIFINDEKKSRKQLLDVLDKITPTKELDTHSESVKTENILNSSKQMMRKKGVLGPGKSLKRPLKGYVNSKKQKIEHIKQKTQVPKSVENQNSSLNPNLQSQHKTTTPSNDGTFPFSSCFCSPSARTASFQVEKKLFMCFSAHNKKFNASECDLNINSDKTEIVSNKTYFELNKNCAETSFKVTCQDKVKESDSEQIYKNNCIEKIKLVSCSDASISQKSSIENYVSKHIVPKSSILTPSSSFNSSMIVTNLISDNTRSQSSSVSKMVSQNSMQILNSSSNNDALLPNIYDTDLAAPGEKVNNSQSRNVSGTGTSNKVLLLVPPLTGIPKNINVPILSSTVSFQKVQNTFSESFGKPSILTHNVISENAGKTEHSESSKNALSFGSTNNSCNQASAALKLPKTTENTEVMSLMYGSHQINSLIKGTELNGNSKILSMQDSKNLITNSSNPAQKVPIVKAIQIGDKVYFCPSDTKSSLVNSNITKDNEQHSFLTASPSEIPANNSKKMKPLSNSIGSVGNLTTNVKDISIESKTSFETVTDHHNYYKKPSEQRRKSPLSERKLPDEPEFESDSGSDVDVHTIDKHFNPILELRKHIRIDSDTDISDEDCDSIFTSSMYSIISAGKKKSVKERKRRLLIKNSFERLKNSSDYLKNAKSCNEILNMAVCCIGKLNLQDKAYEKIKKMLILRNADLLKKLRNQILGVQDDKIRETVKRKCIRKLALDWEAYRRKKILLLSKLKTKGNFSPKVRTPQLCAAPKIVLRRGTFAHLDIEVDSRAKAQKALQKMCQSSSKPEINNKTIQPSSSFTNGMPKQPEISTKFVEHYVMDVDTVEQPHVQLRILEASPDNEEMDISLQTNEKMPEESSMTPTDAPKQSPNTSTNAAKRRMDFRATSDAHTSDEDHLIIDLSEDSMDSEEKKEQDKTPSEVTPAIPLNSETEKVTVKKFPGLIPLFTSEFYKNGKEIEKIRPKTVSRTNSFEEDNKPDDSLCIINPVLTAKKTSVSSLPALQPVQDEITEVLNNQKISVPVTDFKSLKSQVSSALNAGNKLLDSSVTQTILLKNGQTPPSLASVSVSSKKPCNVNEGVQRHTLHRTCNDVRILHGVGDMYADLSHSSESCQEVEQAFPEEIIIDDSDDEVIELDETRVKKTSEPSVVESSSRQTYGVNIEKDSQMQVTTHL</sequence>
<dbReference type="OrthoDB" id="6429346at2759"/>
<feature type="region of interest" description="Disordered" evidence="1">
    <location>
        <begin position="1993"/>
        <end position="2066"/>
    </location>
</feature>
<comment type="caution">
    <text evidence="2">The sequence shown here is derived from an EMBL/GenBank/DDBJ whole genome shotgun (WGS) entry which is preliminary data.</text>
</comment>
<feature type="compositionally biased region" description="Low complexity" evidence="1">
    <location>
        <begin position="1226"/>
        <end position="1238"/>
    </location>
</feature>
<feature type="region of interest" description="Disordered" evidence="1">
    <location>
        <begin position="1676"/>
        <end position="1712"/>
    </location>
</feature>
<feature type="region of interest" description="Disordered" evidence="1">
    <location>
        <begin position="884"/>
        <end position="911"/>
    </location>
</feature>
<feature type="region of interest" description="Disordered" evidence="1">
    <location>
        <begin position="522"/>
        <end position="553"/>
    </location>
</feature>
<reference evidence="2" key="1">
    <citation type="submission" date="2020-08" db="EMBL/GenBank/DDBJ databases">
        <title>Multicomponent nature underlies the extraordinary mechanical properties of spider dragline silk.</title>
        <authorList>
            <person name="Kono N."/>
            <person name="Nakamura H."/>
            <person name="Mori M."/>
            <person name="Yoshida Y."/>
            <person name="Ohtoshi R."/>
            <person name="Malay A.D."/>
            <person name="Moran D.A.P."/>
            <person name="Tomita M."/>
            <person name="Numata K."/>
            <person name="Arakawa K."/>
        </authorList>
    </citation>
    <scope>NUCLEOTIDE SEQUENCE</scope>
</reference>
<feature type="region of interest" description="Disordered" evidence="1">
    <location>
        <begin position="1211"/>
        <end position="1245"/>
    </location>
</feature>
<feature type="compositionally biased region" description="Acidic residues" evidence="1">
    <location>
        <begin position="1701"/>
        <end position="1710"/>
    </location>
</feature>
<feature type="compositionally biased region" description="Polar residues" evidence="1">
    <location>
        <begin position="1993"/>
        <end position="2018"/>
    </location>
</feature>
<evidence type="ECO:0000313" key="3">
    <source>
        <dbReference type="Proteomes" id="UP000886998"/>
    </source>
</evidence>